<dbReference type="Gene3D" id="3.40.50.2000">
    <property type="entry name" value="Glycogen Phosphorylase B"/>
    <property type="match status" value="2"/>
</dbReference>
<evidence type="ECO:0000259" key="1">
    <source>
        <dbReference type="Pfam" id="PF00534"/>
    </source>
</evidence>
<protein>
    <submittedName>
        <fullName evidence="3">Glycosyl transferase</fullName>
    </submittedName>
</protein>
<dbReference type="AlphaFoldDB" id="A0A0F2DSX8"/>
<dbReference type="GO" id="GO:0016758">
    <property type="term" value="F:hexosyltransferase activity"/>
    <property type="evidence" value="ECO:0007669"/>
    <property type="project" value="TreeGrafter"/>
</dbReference>
<evidence type="ECO:0000313" key="3">
    <source>
        <dbReference type="EMBL" id="KJQ74107.1"/>
    </source>
</evidence>
<evidence type="ECO:0000259" key="2">
    <source>
        <dbReference type="Pfam" id="PF13439"/>
    </source>
</evidence>
<dbReference type="FunFam" id="3.40.50.2000:FF:000136">
    <property type="entry name" value="Glycosyl transferase, group 1"/>
    <property type="match status" value="1"/>
</dbReference>
<comment type="caution">
    <text evidence="3">The sequence shown here is derived from an EMBL/GenBank/DDBJ whole genome shotgun (WGS) entry which is preliminary data.</text>
</comment>
<dbReference type="RefSeq" id="WP_045615865.1">
    <property type="nucleotide sequence ID" value="NZ_JYGT01000010.1"/>
</dbReference>
<dbReference type="Pfam" id="PF13439">
    <property type="entry name" value="Glyco_transf_4"/>
    <property type="match status" value="1"/>
</dbReference>
<feature type="domain" description="Glycosyl transferase family 1" evidence="1">
    <location>
        <begin position="196"/>
        <end position="346"/>
    </location>
</feature>
<dbReference type="PANTHER" id="PTHR45947:SF3">
    <property type="entry name" value="SULFOQUINOVOSYL TRANSFERASE SQD2"/>
    <property type="match status" value="1"/>
</dbReference>
<dbReference type="PATRIC" id="fig|28037.216.peg.1596"/>
<dbReference type="EMBL" id="JYGT01000010">
    <property type="protein sequence ID" value="KJQ74107.1"/>
    <property type="molecule type" value="Genomic_DNA"/>
</dbReference>
<evidence type="ECO:0000313" key="4">
    <source>
        <dbReference type="Proteomes" id="UP000033489"/>
    </source>
</evidence>
<sequence>MRIGLFTDTYFPQVSGVATSIRTLKTELEKQGHAVFIFTTTDKDVNRYEDWQIIRIPSVPFFAFKDRRFAYRGFTKALEIAKQYKLDIIHTQTEFSLGLLGIWIARELKIPVIHTYHTQYEDYVHYIAKGMLIRPGMVKFLVRGFLHDVDGVICPSEIVRDLLSDYKVKVEKRVIPTGIELAKFERPEIGPEHISDLRDKLGIQQDEKMLLSLSRVSYEKNIQAVLAALPDVLKEEPNIKLVVAGDGPYLDNLKEQAEDLKIQDSVIFTGMIPPNETALFYKAADFFISASTSETQGLTYLESLASKTPVIAHGNPYLDNLISDKMFGTLYYEERDLAGAILEALLVTPSMDEKHLAEKLYEISAENFARRVHEFYLDVIISNNFAKEIGADEPVTKRILKTVFYIPQQAVTMPVKGSKRMLKASRKQLRNLRKYIND</sequence>
<proteinExistence type="predicted"/>
<dbReference type="OrthoDB" id="9802525at2"/>
<keyword evidence="3" id="KW-0808">Transferase</keyword>
<feature type="domain" description="Glycosyltransferase subfamily 4-like N-terminal" evidence="2">
    <location>
        <begin position="14"/>
        <end position="182"/>
    </location>
</feature>
<dbReference type="Proteomes" id="UP000033489">
    <property type="component" value="Unassembled WGS sequence"/>
</dbReference>
<name>A0A0F2DSX8_9STRE</name>
<dbReference type="CDD" id="cd03817">
    <property type="entry name" value="GT4_UGDG-like"/>
    <property type="match status" value="1"/>
</dbReference>
<dbReference type="PANTHER" id="PTHR45947">
    <property type="entry name" value="SULFOQUINOVOSYL TRANSFERASE SQD2"/>
    <property type="match status" value="1"/>
</dbReference>
<accession>A0A0F2DSX8</accession>
<dbReference type="InterPro" id="IPR001296">
    <property type="entry name" value="Glyco_trans_1"/>
</dbReference>
<dbReference type="InterPro" id="IPR028098">
    <property type="entry name" value="Glyco_trans_4-like_N"/>
</dbReference>
<dbReference type="Pfam" id="PF00534">
    <property type="entry name" value="Glycos_transf_1"/>
    <property type="match status" value="1"/>
</dbReference>
<dbReference type="SUPFAM" id="SSF53756">
    <property type="entry name" value="UDP-Glycosyltransferase/glycogen phosphorylase"/>
    <property type="match status" value="1"/>
</dbReference>
<organism evidence="3 4">
    <name type="scientific">Streptococcus infantis</name>
    <dbReference type="NCBI Taxonomy" id="68892"/>
    <lineage>
        <taxon>Bacteria</taxon>
        <taxon>Bacillati</taxon>
        <taxon>Bacillota</taxon>
        <taxon>Bacilli</taxon>
        <taxon>Lactobacillales</taxon>
        <taxon>Streptococcaceae</taxon>
        <taxon>Streptococcus</taxon>
    </lineage>
</organism>
<dbReference type="InterPro" id="IPR050194">
    <property type="entry name" value="Glycosyltransferase_grp1"/>
</dbReference>
<reference evidence="3 4" key="1">
    <citation type="submission" date="2015-02" db="EMBL/GenBank/DDBJ databases">
        <title>Evolution of amylase-binding proteins of oral streptococcal species.</title>
        <authorList>
            <person name="Haase E.M."/>
        </authorList>
    </citation>
    <scope>NUCLEOTIDE SEQUENCE [LARGE SCALE GENOMIC DNA]</scope>
    <source>
        <strain evidence="3 4">UC921A</strain>
    </source>
</reference>
<gene>
    <name evidence="3" type="ORF">TZ94_01628</name>
</gene>